<dbReference type="GO" id="GO:0008168">
    <property type="term" value="F:methyltransferase activity"/>
    <property type="evidence" value="ECO:0007669"/>
    <property type="project" value="UniProtKB-KW"/>
</dbReference>
<dbReference type="Proteomes" id="UP001235760">
    <property type="component" value="Unassembled WGS sequence"/>
</dbReference>
<keyword evidence="8" id="KW-1185">Reference proteome</keyword>
<feature type="region of interest" description="Disordered" evidence="4">
    <location>
        <begin position="258"/>
        <end position="278"/>
    </location>
</feature>
<evidence type="ECO:0000256" key="3">
    <source>
        <dbReference type="ARBA" id="ARBA00022985"/>
    </source>
</evidence>
<gene>
    <name evidence="7" type="ORF">Q8X39_05530</name>
</gene>
<sequence length="841" mass="96816">MAASNQRQDTKSREYQMHQSALQHARLFFQTYTEQDFSGQIIEIGSQDVNGSLRELAPAHARYLGLDFQPGKGVDLILQDPYALPLESDCADIVMSSSCLEHSEFFWLAFLEMVRIVRPGGLIYLNAPSNGMYHRYPVDCWRFYPDSGVALQEWARRNHQELNLLESFIGSHHAHNERWNDYVAVFQKVGADAPTWNRRMLDLSPRHYNARIQDDPQPRSERLYSEDQEKLLLRERQLDQLLDMIDRRTSLKQAAAFQAESRAQPPEQETVKPEPPSRHNLTYYRFKREFYRLLGRQDKVTKYAHKIREFKVESTLNSADIASDGTLTFGIMTTPHTMFVAHAIQAALKNYGIQSRIHGSDETVTFDLPIYFVLCPQIFKVLPPGERRIAYQFEQTVSERWMTPQYLDTLRESRAMIDYSLDNLNYFAERDIRYPHCHYLPVGSMPGYDPYGVGDGQDDAHREIDQDIELVFYGDSHVPRRRAILDELGRHFRLTELSNTFGAELHRVLRRARVVINLHYYENALLETTRINECLALGLQVVSESSSNQAEYPIESAEVRFVAPGDIDGMIREIKAALSAGRPDRSEVLRQSASTFQFLLGRILLAQRLIDFPTFERAQPEFRLPADRLCLSLPETVARRKLAEESRPLAAAFFDGIRMTPGWVGCGLSYKFMCRKALEQGLESIVICEDDALVSDEASAILADVQARHRQDPYSWDIFAGLIAHLHEDTEVCDVSWENGRQFVTIDRMTSMVCNIYGQRAMRIISNWNEADQDPQSNTIDRYLENYPGLRITTTLPFLAGHREDTTSVLWGFQNTQYSEMIQKSEALLKEKVEQFLARSA</sequence>
<comment type="caution">
    <text evidence="7">The sequence shown here is derived from an EMBL/GenBank/DDBJ whole genome shotgun (WGS) entry which is preliminary data.</text>
</comment>
<dbReference type="Gene3D" id="3.40.50.150">
    <property type="entry name" value="Vaccinia Virus protein VP39"/>
    <property type="match status" value="1"/>
</dbReference>
<dbReference type="Gene3D" id="3.40.50.2000">
    <property type="entry name" value="Glycogen Phosphorylase B"/>
    <property type="match status" value="1"/>
</dbReference>
<dbReference type="SUPFAM" id="SSF53756">
    <property type="entry name" value="UDP-Glycosyltransferase/glycogen phosphorylase"/>
    <property type="match status" value="1"/>
</dbReference>
<feature type="domain" description="Glycosyl transferase family 25" evidence="5">
    <location>
        <begin position="642"/>
        <end position="715"/>
    </location>
</feature>
<evidence type="ECO:0000256" key="2">
    <source>
        <dbReference type="ARBA" id="ARBA00005222"/>
    </source>
</evidence>
<evidence type="ECO:0000256" key="4">
    <source>
        <dbReference type="SAM" id="MobiDB-lite"/>
    </source>
</evidence>
<keyword evidence="7" id="KW-0489">Methyltransferase</keyword>
<dbReference type="RefSeq" id="WP_305748637.1">
    <property type="nucleotide sequence ID" value="NZ_JAUZEE010000002.1"/>
</dbReference>
<name>A0ABT9G0S1_LEPDI</name>
<dbReference type="InterPro" id="IPR029063">
    <property type="entry name" value="SAM-dependent_MTases_sf"/>
</dbReference>
<evidence type="ECO:0000259" key="5">
    <source>
        <dbReference type="Pfam" id="PF01755"/>
    </source>
</evidence>
<accession>A0ABT9G0S1</accession>
<evidence type="ECO:0000256" key="1">
    <source>
        <dbReference type="ARBA" id="ARBA00005068"/>
    </source>
</evidence>
<keyword evidence="7" id="KW-0808">Transferase</keyword>
<dbReference type="GO" id="GO:0032259">
    <property type="term" value="P:methylation"/>
    <property type="evidence" value="ECO:0007669"/>
    <property type="project" value="UniProtKB-KW"/>
</dbReference>
<dbReference type="InterPro" id="IPR013216">
    <property type="entry name" value="Methyltransf_11"/>
</dbReference>
<dbReference type="Pfam" id="PF01755">
    <property type="entry name" value="Glyco_transf_25"/>
    <property type="match status" value="1"/>
</dbReference>
<dbReference type="EMBL" id="JAUZEE010000002">
    <property type="protein sequence ID" value="MDP4300088.1"/>
    <property type="molecule type" value="Genomic_DNA"/>
</dbReference>
<protein>
    <submittedName>
        <fullName evidence="7">Methyltransferase domain-containing protein</fullName>
    </submittedName>
</protein>
<dbReference type="Pfam" id="PF08241">
    <property type="entry name" value="Methyltransf_11"/>
    <property type="match status" value="1"/>
</dbReference>
<dbReference type="SUPFAM" id="SSF53335">
    <property type="entry name" value="S-adenosyl-L-methionine-dependent methyltransferases"/>
    <property type="match status" value="1"/>
</dbReference>
<comment type="pathway">
    <text evidence="2">Glycan metabolism; lacto-N-neotetraose biosynthesis.</text>
</comment>
<dbReference type="InterPro" id="IPR002654">
    <property type="entry name" value="Glyco_trans_25"/>
</dbReference>
<proteinExistence type="predicted"/>
<keyword evidence="3" id="KW-0448">Lipopolysaccharide biosynthesis</keyword>
<reference evidence="7 8" key="1">
    <citation type="submission" date="2023-08" db="EMBL/GenBank/DDBJ databases">
        <authorList>
            <person name="Roldan D.M."/>
            <person name="Menes R.J."/>
        </authorList>
    </citation>
    <scope>NUCLEOTIDE SEQUENCE [LARGE SCALE GENOMIC DNA]</scope>
    <source>
        <strain evidence="7 8">CCM 2812</strain>
    </source>
</reference>
<feature type="domain" description="Methyltransferase type 11" evidence="6">
    <location>
        <begin position="66"/>
        <end position="124"/>
    </location>
</feature>
<organism evidence="7 8">
    <name type="scientific">Leptothrix discophora</name>
    <dbReference type="NCBI Taxonomy" id="89"/>
    <lineage>
        <taxon>Bacteria</taxon>
        <taxon>Pseudomonadati</taxon>
        <taxon>Pseudomonadota</taxon>
        <taxon>Betaproteobacteria</taxon>
        <taxon>Burkholderiales</taxon>
        <taxon>Sphaerotilaceae</taxon>
        <taxon>Leptothrix</taxon>
    </lineage>
</organism>
<evidence type="ECO:0000313" key="7">
    <source>
        <dbReference type="EMBL" id="MDP4300088.1"/>
    </source>
</evidence>
<evidence type="ECO:0000259" key="6">
    <source>
        <dbReference type="Pfam" id="PF08241"/>
    </source>
</evidence>
<evidence type="ECO:0000313" key="8">
    <source>
        <dbReference type="Proteomes" id="UP001235760"/>
    </source>
</evidence>
<comment type="pathway">
    <text evidence="1">Bacterial outer membrane biogenesis; lipooligosaccharide biosynthesis.</text>
</comment>